<name>A0A9Q3GBP9_9BASI</name>
<sequence length="239" mass="27299">MVPKTFREDRRPEKSLLKCNECGITSHLANPCTKKTKINDAPVIEEVQFAEEKEESNHDSKISEDSPEEDYTIENIKAFFEVTKVHTHLQQYSGGCCNLINIKDVKMCKNKPARGKGYASGASCIKSVLLNEIEAKLNLNTLEFFPYVGKDYLQVILPQWKNHLLPIEGVQFISSSNNMYPLSMLDTKMIFPHPSGSMRIKTEIILMDNCTSQHIILGNYYFNICGVYLNNNTDRYFTI</sequence>
<evidence type="ECO:0000313" key="3">
    <source>
        <dbReference type="Proteomes" id="UP000765509"/>
    </source>
</evidence>
<dbReference type="Proteomes" id="UP000765509">
    <property type="component" value="Unassembled WGS sequence"/>
</dbReference>
<protein>
    <submittedName>
        <fullName evidence="2">Uncharacterized protein</fullName>
    </submittedName>
</protein>
<feature type="compositionally biased region" description="Basic and acidic residues" evidence="1">
    <location>
        <begin position="55"/>
        <end position="64"/>
    </location>
</feature>
<reference evidence="2" key="1">
    <citation type="submission" date="2021-03" db="EMBL/GenBank/DDBJ databases">
        <title>Draft genome sequence of rust myrtle Austropuccinia psidii MF-1, a brazilian biotype.</title>
        <authorList>
            <person name="Quecine M.C."/>
            <person name="Pachon D.M.R."/>
            <person name="Bonatelli M.L."/>
            <person name="Correr F.H."/>
            <person name="Franceschini L.M."/>
            <person name="Leite T.F."/>
            <person name="Margarido G.R.A."/>
            <person name="Almeida C.A."/>
            <person name="Ferrarezi J.A."/>
            <person name="Labate C.A."/>
        </authorList>
    </citation>
    <scope>NUCLEOTIDE SEQUENCE</scope>
    <source>
        <strain evidence="2">MF-1</strain>
    </source>
</reference>
<evidence type="ECO:0000313" key="2">
    <source>
        <dbReference type="EMBL" id="MBW0461708.1"/>
    </source>
</evidence>
<dbReference type="EMBL" id="AVOT02000207">
    <property type="protein sequence ID" value="MBW0461708.1"/>
    <property type="molecule type" value="Genomic_DNA"/>
</dbReference>
<comment type="caution">
    <text evidence="2">The sequence shown here is derived from an EMBL/GenBank/DDBJ whole genome shotgun (WGS) entry which is preliminary data.</text>
</comment>
<dbReference type="AlphaFoldDB" id="A0A9Q3GBP9"/>
<accession>A0A9Q3GBP9</accession>
<keyword evidence="3" id="KW-1185">Reference proteome</keyword>
<feature type="region of interest" description="Disordered" evidence="1">
    <location>
        <begin position="49"/>
        <end position="68"/>
    </location>
</feature>
<dbReference type="OrthoDB" id="2517660at2759"/>
<organism evidence="2 3">
    <name type="scientific">Austropuccinia psidii MF-1</name>
    <dbReference type="NCBI Taxonomy" id="1389203"/>
    <lineage>
        <taxon>Eukaryota</taxon>
        <taxon>Fungi</taxon>
        <taxon>Dikarya</taxon>
        <taxon>Basidiomycota</taxon>
        <taxon>Pucciniomycotina</taxon>
        <taxon>Pucciniomycetes</taxon>
        <taxon>Pucciniales</taxon>
        <taxon>Sphaerophragmiaceae</taxon>
        <taxon>Austropuccinia</taxon>
    </lineage>
</organism>
<evidence type="ECO:0000256" key="1">
    <source>
        <dbReference type="SAM" id="MobiDB-lite"/>
    </source>
</evidence>
<gene>
    <name evidence="2" type="ORF">O181_001423</name>
</gene>
<proteinExistence type="predicted"/>